<evidence type="ECO:0000313" key="1">
    <source>
        <dbReference type="EMBL" id="WFU68398.1"/>
    </source>
</evidence>
<proteinExistence type="predicted"/>
<keyword evidence="2" id="KW-1185">Reference proteome</keyword>
<reference evidence="1 2" key="1">
    <citation type="submission" date="2023-04" db="EMBL/GenBank/DDBJ databases">
        <title>Australian commercial rhizobial inoculants.</title>
        <authorList>
            <person name="Kohlmeier M.G."/>
            <person name="O'Hara G.W."/>
            <person name="Colombi E."/>
            <person name="Ramsay J.P."/>
            <person name="Terpolilli J."/>
        </authorList>
    </citation>
    <scope>NUCLEOTIDE SEQUENCE [LARGE SCALE GENOMIC DNA]</scope>
    <source>
        <strain evidence="1 2">CB627</strain>
    </source>
</reference>
<organism evidence="1 2">
    <name type="scientific">Bradyrhizobium brasilense</name>
    <dbReference type="NCBI Taxonomy" id="1419277"/>
    <lineage>
        <taxon>Bacteria</taxon>
        <taxon>Pseudomonadati</taxon>
        <taxon>Pseudomonadota</taxon>
        <taxon>Alphaproteobacteria</taxon>
        <taxon>Hyphomicrobiales</taxon>
        <taxon>Nitrobacteraceae</taxon>
        <taxon>Bradyrhizobium</taxon>
    </lineage>
</organism>
<accession>A0ABY8JWK2</accession>
<sequence>MFLIPNALSVLDIEKLPENLRAGAKTRRAVHGSSRETGLSNGAGFARERLASVLNAKFVRFRASHFHELRIHKAH</sequence>
<dbReference type="RefSeq" id="WP_310886009.1">
    <property type="nucleotide sequence ID" value="NZ_CP121646.1"/>
</dbReference>
<dbReference type="EMBL" id="CP121646">
    <property type="protein sequence ID" value="WFU68398.1"/>
    <property type="molecule type" value="Genomic_DNA"/>
</dbReference>
<evidence type="ECO:0000313" key="2">
    <source>
        <dbReference type="Proteomes" id="UP001221546"/>
    </source>
</evidence>
<name>A0ABY8JWK2_9BRAD</name>
<protein>
    <submittedName>
        <fullName evidence="1">Uncharacterized protein</fullName>
    </submittedName>
</protein>
<dbReference type="Proteomes" id="UP001221546">
    <property type="component" value="Chromosome"/>
</dbReference>
<gene>
    <name evidence="1" type="ORF">QA636_39375</name>
</gene>